<dbReference type="EMBL" id="CAUOFW020005347">
    <property type="protein sequence ID" value="CAK9169699.1"/>
    <property type="molecule type" value="Genomic_DNA"/>
</dbReference>
<evidence type="ECO:0000313" key="9">
    <source>
        <dbReference type="EMBL" id="CAK9169699.1"/>
    </source>
</evidence>
<dbReference type="PROSITE" id="PS50888">
    <property type="entry name" value="BHLH"/>
    <property type="match status" value="2"/>
</dbReference>
<evidence type="ECO:0000259" key="8">
    <source>
        <dbReference type="PROSITE" id="PS50888"/>
    </source>
</evidence>
<protein>
    <recommendedName>
        <fullName evidence="8">BHLH domain-containing protein</fullName>
    </recommendedName>
</protein>
<keyword evidence="2" id="KW-0805">Transcription regulation</keyword>
<feature type="region of interest" description="Disordered" evidence="6">
    <location>
        <begin position="263"/>
        <end position="282"/>
    </location>
</feature>
<evidence type="ECO:0000256" key="1">
    <source>
        <dbReference type="ARBA" id="ARBA00004123"/>
    </source>
</evidence>
<evidence type="ECO:0000256" key="6">
    <source>
        <dbReference type="SAM" id="MobiDB-lite"/>
    </source>
</evidence>
<gene>
    <name evidence="9" type="ORF">ILEXP_LOCUS39171</name>
</gene>
<proteinExistence type="predicted"/>
<keyword evidence="7" id="KW-0472">Membrane</keyword>
<evidence type="ECO:0000256" key="4">
    <source>
        <dbReference type="ARBA" id="ARBA00023163"/>
    </source>
</evidence>
<name>A0ABC8TJS1_9AQUA</name>
<dbReference type="PANTHER" id="PTHR11969">
    <property type="entry name" value="MAX DIMERIZATION, MAD"/>
    <property type="match status" value="1"/>
</dbReference>
<evidence type="ECO:0000256" key="7">
    <source>
        <dbReference type="SAM" id="Phobius"/>
    </source>
</evidence>
<evidence type="ECO:0000313" key="10">
    <source>
        <dbReference type="Proteomes" id="UP001642360"/>
    </source>
</evidence>
<dbReference type="PANTHER" id="PTHR11969:SF95">
    <property type="entry name" value="TRANSCRIPTION FACTOR BHLH96-LIKE"/>
    <property type="match status" value="1"/>
</dbReference>
<dbReference type="SUPFAM" id="SSF47459">
    <property type="entry name" value="HLH, helix-loop-helix DNA-binding domain"/>
    <property type="match status" value="2"/>
</dbReference>
<dbReference type="SMART" id="SM00353">
    <property type="entry name" value="HLH"/>
    <property type="match status" value="2"/>
</dbReference>
<sequence>MGAYRYNRMSFGAEKVKSSSSGVRPSERRKRRSNKVFKNREEIENQRMTHIAVERNRRRQMNHYLSGLRSLMPPSYSQRGDQASIVGGAINFVKELEQLLQILEAHKQIKQQSNTCNSSLFANFFTFPQYSTCPTGHNSVVATESMADKWSPVADIEVNIVENHANIKVLSRRRPKQLLKMVNGFHSINLTLMHLNISTVENMVLYSFSVKVEDDCHLTTVNEIATAVHEMVAMIQPELRLQPKDISAMGAYRYNRMSFGAEKVKSSSSGVRPSERRKRRSNKVFKNREEIENQRMTHIAVERNRRRQMNHYLSGLRSLMPPSYSQRGDQASIVGGAINFVKELEQLLQILEAHKQIKQQSNTCNSSLFANFFTFPQYSTCPTGHNSVVATESMADKWSPVADIEVNIVENHANIKVLSRRRPKQLLKMVNGFHSINLTLMHLNISTVENMVLYSFSVKVEDDCHLTTVNEIATAVHEMVAMIQPEQTDKKSQDNQSEQVQKPRVATRTINNQKLNSKGLEGGEISMGLMLSPKSGIELMQNCDLPPPLKVFSGPDKKVIPPMNSLIGQEEEAVAFPMSRSGSEGENLELLRALRLSQTRAREAERKAQVLVKERDTLSNGLIKESAQLFAYRQWVKLLEVQVSVLQWQQQQQKLFGSCYEDSTEEDDANEEGKGRMRWFVALAFCLGIAGFGLMFNWRYLF</sequence>
<dbReference type="CDD" id="cd11448">
    <property type="entry name" value="bHLH_AtFAMA_like"/>
    <property type="match status" value="2"/>
</dbReference>
<dbReference type="Proteomes" id="UP001642360">
    <property type="component" value="Unassembled WGS sequence"/>
</dbReference>
<comment type="caution">
    <text evidence="9">The sequence shown here is derived from an EMBL/GenBank/DDBJ whole genome shotgun (WGS) entry which is preliminary data.</text>
</comment>
<evidence type="ECO:0000256" key="2">
    <source>
        <dbReference type="ARBA" id="ARBA00023015"/>
    </source>
</evidence>
<accession>A0ABC8TJS1</accession>
<evidence type="ECO:0000256" key="5">
    <source>
        <dbReference type="ARBA" id="ARBA00023242"/>
    </source>
</evidence>
<keyword evidence="7" id="KW-0812">Transmembrane</keyword>
<keyword evidence="5" id="KW-0539">Nucleus</keyword>
<dbReference type="Pfam" id="PF22754">
    <property type="entry name" value="bHLH-TF_ACT-like_plant"/>
    <property type="match status" value="2"/>
</dbReference>
<keyword evidence="4" id="KW-0804">Transcription</keyword>
<reference evidence="9 10" key="1">
    <citation type="submission" date="2024-02" db="EMBL/GenBank/DDBJ databases">
        <authorList>
            <person name="Vignale AGUSTIN F."/>
            <person name="Sosa J E."/>
            <person name="Modenutti C."/>
        </authorList>
    </citation>
    <scope>NUCLEOTIDE SEQUENCE [LARGE SCALE GENOMIC DNA]</scope>
</reference>
<dbReference type="InterPro" id="IPR011598">
    <property type="entry name" value="bHLH_dom"/>
</dbReference>
<dbReference type="InterPro" id="IPR054502">
    <property type="entry name" value="bHLH-TF_ACT-like_plant"/>
</dbReference>
<dbReference type="GO" id="GO:0080090">
    <property type="term" value="P:regulation of primary metabolic process"/>
    <property type="evidence" value="ECO:0007669"/>
    <property type="project" value="UniProtKB-ARBA"/>
</dbReference>
<dbReference type="Pfam" id="PF00010">
    <property type="entry name" value="HLH"/>
    <property type="match status" value="2"/>
</dbReference>
<feature type="domain" description="BHLH" evidence="8">
    <location>
        <begin position="45"/>
        <end position="96"/>
    </location>
</feature>
<dbReference type="InterPro" id="IPR036638">
    <property type="entry name" value="HLH_DNA-bd_sf"/>
</dbReference>
<evidence type="ECO:0000256" key="3">
    <source>
        <dbReference type="ARBA" id="ARBA00023125"/>
    </source>
</evidence>
<dbReference type="Gene3D" id="4.10.280.10">
    <property type="entry name" value="Helix-loop-helix DNA-binding domain"/>
    <property type="match status" value="2"/>
</dbReference>
<feature type="domain" description="BHLH" evidence="8">
    <location>
        <begin position="293"/>
        <end position="344"/>
    </location>
</feature>
<keyword evidence="7" id="KW-1133">Transmembrane helix</keyword>
<organism evidence="9 10">
    <name type="scientific">Ilex paraguariensis</name>
    <name type="common">yerba mate</name>
    <dbReference type="NCBI Taxonomy" id="185542"/>
    <lineage>
        <taxon>Eukaryota</taxon>
        <taxon>Viridiplantae</taxon>
        <taxon>Streptophyta</taxon>
        <taxon>Embryophyta</taxon>
        <taxon>Tracheophyta</taxon>
        <taxon>Spermatophyta</taxon>
        <taxon>Magnoliopsida</taxon>
        <taxon>eudicotyledons</taxon>
        <taxon>Gunneridae</taxon>
        <taxon>Pentapetalae</taxon>
        <taxon>asterids</taxon>
        <taxon>campanulids</taxon>
        <taxon>Aquifoliales</taxon>
        <taxon>Aquifoliaceae</taxon>
        <taxon>Ilex</taxon>
    </lineage>
</organism>
<feature type="transmembrane region" description="Helical" evidence="7">
    <location>
        <begin position="679"/>
        <end position="698"/>
    </location>
</feature>
<keyword evidence="3" id="KW-0238">DNA-binding</keyword>
<dbReference type="GO" id="GO:0005634">
    <property type="term" value="C:nucleus"/>
    <property type="evidence" value="ECO:0007669"/>
    <property type="project" value="UniProtKB-SubCell"/>
</dbReference>
<feature type="region of interest" description="Disordered" evidence="6">
    <location>
        <begin position="13"/>
        <end position="34"/>
    </location>
</feature>
<keyword evidence="10" id="KW-1185">Reference proteome</keyword>
<comment type="subcellular location">
    <subcellularLocation>
        <location evidence="1">Nucleus</location>
    </subcellularLocation>
</comment>
<dbReference type="GO" id="GO:0003677">
    <property type="term" value="F:DNA binding"/>
    <property type="evidence" value="ECO:0007669"/>
    <property type="project" value="UniProtKB-KW"/>
</dbReference>
<dbReference type="AlphaFoldDB" id="A0ABC8TJS1"/>